<feature type="domain" description="DUF1266" evidence="1">
    <location>
        <begin position="205"/>
        <end position="401"/>
    </location>
</feature>
<gene>
    <name evidence="2" type="ORF">AN221_40585</name>
</gene>
<organism evidence="2 3">
    <name type="scientific">Streptomyces nanshensis</name>
    <dbReference type="NCBI Taxonomy" id="518642"/>
    <lineage>
        <taxon>Bacteria</taxon>
        <taxon>Bacillati</taxon>
        <taxon>Actinomycetota</taxon>
        <taxon>Actinomycetes</taxon>
        <taxon>Kitasatosporales</taxon>
        <taxon>Streptomycetaceae</taxon>
        <taxon>Streptomyces</taxon>
    </lineage>
</organism>
<comment type="caution">
    <text evidence="2">The sequence shown here is derived from an EMBL/GenBank/DDBJ whole genome shotgun (WGS) entry which is preliminary data.</text>
</comment>
<sequence length="402" mass="43930">MTTGNGAVTGSGTAVMAAPPTGIERALSAAVAGGSGAGRGGGGDAVVGVLARTRLYVLVARLHADIPGWTAPLPTIRDEATRRTCVPVLTPGMVPPWHPEWVFRAVSLGELARNWPYDVRRLAVNHGTPYAAMVDARPRQLKAWLRADERTGGHEHGVLLTDGGGPLHGPLAHGLALGAHLAVTNGLIWNRLGAAYEEYASDRDRLRDPWGVQHRAAYRDRLASLMECQLVGRVQESVLHVRRTLTARLGRTPTREEWAEAVARMFPVPDAYDRTVADRALDHIPRYEERLRADGVLAPDGRVDTLAAFDLGRAVNVVRLALGARYTDPYEAEQDVLRIGRLARQAYPSWADFSLGYLMARLVHRAEDDGPEAAESTYRQSLTEHRILTEDPAGPYRNLPWS</sequence>
<proteinExistence type="predicted"/>
<dbReference type="EMBL" id="LJGZ01000113">
    <property type="protein sequence ID" value="OEV15046.1"/>
    <property type="molecule type" value="Genomic_DNA"/>
</dbReference>
<protein>
    <recommendedName>
        <fullName evidence="1">DUF1266 domain-containing protein</fullName>
    </recommendedName>
</protein>
<accession>A0A1E7LFQ0</accession>
<dbReference type="RefSeq" id="WP_070204998.1">
    <property type="nucleotide sequence ID" value="NZ_LJGZ01000113.1"/>
</dbReference>
<dbReference type="OrthoDB" id="4322331at2"/>
<dbReference type="Pfam" id="PF06889">
    <property type="entry name" value="DUF1266"/>
    <property type="match status" value="1"/>
</dbReference>
<evidence type="ECO:0000313" key="3">
    <source>
        <dbReference type="Proteomes" id="UP000175971"/>
    </source>
</evidence>
<evidence type="ECO:0000313" key="2">
    <source>
        <dbReference type="EMBL" id="OEV15046.1"/>
    </source>
</evidence>
<dbReference type="PATRIC" id="fig|518642.7.peg.7670"/>
<evidence type="ECO:0000259" key="1">
    <source>
        <dbReference type="Pfam" id="PF06889"/>
    </source>
</evidence>
<keyword evidence="3" id="KW-1185">Reference proteome</keyword>
<dbReference type="Proteomes" id="UP000175971">
    <property type="component" value="Unassembled WGS sequence"/>
</dbReference>
<name>A0A1E7LFQ0_9ACTN</name>
<reference evidence="2 3" key="1">
    <citation type="journal article" date="2016" name="Front. Microbiol.">
        <title>Comparative Genomics Analysis of Streptomyces Species Reveals Their Adaptation to the Marine Environment and Their Diversity at the Genomic Level.</title>
        <authorList>
            <person name="Tian X."/>
            <person name="Zhang Z."/>
            <person name="Yang T."/>
            <person name="Chen M."/>
            <person name="Li J."/>
            <person name="Chen F."/>
            <person name="Yang J."/>
            <person name="Li W."/>
            <person name="Zhang B."/>
            <person name="Zhang Z."/>
            <person name="Wu J."/>
            <person name="Zhang C."/>
            <person name="Long L."/>
            <person name="Xiao J."/>
        </authorList>
    </citation>
    <scope>NUCLEOTIDE SEQUENCE [LARGE SCALE GENOMIC DNA]</scope>
    <source>
        <strain evidence="2 3">SCSIO M10372</strain>
    </source>
</reference>
<dbReference type="InterPro" id="IPR009677">
    <property type="entry name" value="DUF1266"/>
</dbReference>
<dbReference type="AlphaFoldDB" id="A0A1E7LFQ0"/>